<dbReference type="OMA" id="WIPRECY"/>
<dbReference type="EMBL" id="KI912111">
    <property type="protein sequence ID" value="ETS83864.1"/>
    <property type="molecule type" value="Genomic_DNA"/>
</dbReference>
<sequence length="231" mass="26220">MRTVDDYPGAEERLLVDDDEKPKNARNARSWKTRHLPIVFTFLCTSLFWLLAFWLQPHFTSQNSISTTTLNCGNSTAEARALGCVYDPLSVVWIPEPCFDKEITEAYQEAADWVGSNDWQGKEMLDLDAMSERVAPLGYFTSIRDHVVHCAYAWLRQHRGYLRGGLYLDDDSLEFSHTQHCAEVLVRALDLDVDALEQRTTKAFVGFSSCEVETGLTPLARDRTASADGYR</sequence>
<feature type="transmembrane region" description="Helical" evidence="1">
    <location>
        <begin position="36"/>
        <end position="55"/>
    </location>
</feature>
<organism evidence="2 3">
    <name type="scientific">Pestalotiopsis fici (strain W106-1 / CGMCC3.15140)</name>
    <dbReference type="NCBI Taxonomy" id="1229662"/>
    <lineage>
        <taxon>Eukaryota</taxon>
        <taxon>Fungi</taxon>
        <taxon>Dikarya</taxon>
        <taxon>Ascomycota</taxon>
        <taxon>Pezizomycotina</taxon>
        <taxon>Sordariomycetes</taxon>
        <taxon>Xylariomycetidae</taxon>
        <taxon>Amphisphaeriales</taxon>
        <taxon>Sporocadaceae</taxon>
        <taxon>Pestalotiopsis</taxon>
    </lineage>
</organism>
<dbReference type="eggNOG" id="ENOG502SR53">
    <property type="taxonomic scope" value="Eukaryota"/>
</dbReference>
<keyword evidence="1" id="KW-0472">Membrane</keyword>
<evidence type="ECO:0000313" key="2">
    <source>
        <dbReference type="EMBL" id="ETS83864.1"/>
    </source>
</evidence>
<dbReference type="InParanoid" id="W3XCX6"/>
<dbReference type="KEGG" id="pfy:PFICI_05740"/>
<keyword evidence="3" id="KW-1185">Reference proteome</keyword>
<proteinExistence type="predicted"/>
<dbReference type="GeneID" id="19270753"/>
<reference evidence="3" key="1">
    <citation type="journal article" date="2015" name="BMC Genomics">
        <title>Genomic and transcriptomic analysis of the endophytic fungus Pestalotiopsis fici reveals its lifestyle and high potential for synthesis of natural products.</title>
        <authorList>
            <person name="Wang X."/>
            <person name="Zhang X."/>
            <person name="Liu L."/>
            <person name="Xiang M."/>
            <person name="Wang W."/>
            <person name="Sun X."/>
            <person name="Che Y."/>
            <person name="Guo L."/>
            <person name="Liu G."/>
            <person name="Guo L."/>
            <person name="Wang C."/>
            <person name="Yin W.B."/>
            <person name="Stadler M."/>
            <person name="Zhang X."/>
            <person name="Liu X."/>
        </authorList>
    </citation>
    <scope>NUCLEOTIDE SEQUENCE [LARGE SCALE GENOMIC DNA]</scope>
    <source>
        <strain evidence="3">W106-1 / CGMCC3.15140</strain>
    </source>
</reference>
<evidence type="ECO:0000313" key="3">
    <source>
        <dbReference type="Proteomes" id="UP000030651"/>
    </source>
</evidence>
<dbReference type="HOGENOM" id="CLU_066042_0_0_1"/>
<dbReference type="OrthoDB" id="3501153at2759"/>
<keyword evidence="1" id="KW-0812">Transmembrane</keyword>
<dbReference type="Proteomes" id="UP000030651">
    <property type="component" value="Unassembled WGS sequence"/>
</dbReference>
<protein>
    <submittedName>
        <fullName evidence="2">Uncharacterized protein</fullName>
    </submittedName>
</protein>
<accession>W3XCX6</accession>
<dbReference type="RefSeq" id="XP_007832512.1">
    <property type="nucleotide sequence ID" value="XM_007834321.1"/>
</dbReference>
<keyword evidence="1" id="KW-1133">Transmembrane helix</keyword>
<gene>
    <name evidence="2" type="ORF">PFICI_05740</name>
</gene>
<dbReference type="AlphaFoldDB" id="W3XCX6"/>
<evidence type="ECO:0000256" key="1">
    <source>
        <dbReference type="SAM" id="Phobius"/>
    </source>
</evidence>
<name>W3XCX6_PESFW</name>
<dbReference type="PANTHER" id="PTHR35896:SF3">
    <property type="entry name" value="MAJOR FACILITATOR SUPERFAMILY TRANSPORTER"/>
    <property type="match status" value="1"/>
</dbReference>
<dbReference type="InterPro" id="IPR053008">
    <property type="entry name" value="Phomopsin_biosynth_assoc"/>
</dbReference>
<dbReference type="PANTHER" id="PTHR35896">
    <property type="entry name" value="IG-LIKE DOMAIN-CONTAINING PROTEIN"/>
    <property type="match status" value="1"/>
</dbReference>